<protein>
    <submittedName>
        <fullName evidence="1">Uncharacterized protein</fullName>
    </submittedName>
</protein>
<dbReference type="EMBL" id="JASJQH010006907">
    <property type="protein sequence ID" value="KAK9727978.1"/>
    <property type="molecule type" value="Genomic_DNA"/>
</dbReference>
<accession>A0ABR2W9N6</accession>
<gene>
    <name evidence="1" type="ORF">K7432_001430</name>
</gene>
<evidence type="ECO:0000313" key="1">
    <source>
        <dbReference type="EMBL" id="KAK9727978.1"/>
    </source>
</evidence>
<reference evidence="1 2" key="1">
    <citation type="submission" date="2023-04" db="EMBL/GenBank/DDBJ databases">
        <title>Genome of Basidiobolus ranarum AG-B5.</title>
        <authorList>
            <person name="Stajich J.E."/>
            <person name="Carter-House D."/>
            <person name="Gryganskyi A."/>
        </authorList>
    </citation>
    <scope>NUCLEOTIDE SEQUENCE [LARGE SCALE GENOMIC DNA]</scope>
    <source>
        <strain evidence="1 2">AG-B5</strain>
    </source>
</reference>
<dbReference type="Proteomes" id="UP001479436">
    <property type="component" value="Unassembled WGS sequence"/>
</dbReference>
<keyword evidence="2" id="KW-1185">Reference proteome</keyword>
<evidence type="ECO:0000313" key="2">
    <source>
        <dbReference type="Proteomes" id="UP001479436"/>
    </source>
</evidence>
<name>A0ABR2W9N6_9FUNG</name>
<comment type="caution">
    <text evidence="1">The sequence shown here is derived from an EMBL/GenBank/DDBJ whole genome shotgun (WGS) entry which is preliminary data.</text>
</comment>
<sequence>MPDSASYFIPLMVTVMTPPVAVFDRDTPPRLIKSDSESGARSKGVLVRLEGTISRAIID</sequence>
<organism evidence="1 2">
    <name type="scientific">Basidiobolus ranarum</name>
    <dbReference type="NCBI Taxonomy" id="34480"/>
    <lineage>
        <taxon>Eukaryota</taxon>
        <taxon>Fungi</taxon>
        <taxon>Fungi incertae sedis</taxon>
        <taxon>Zoopagomycota</taxon>
        <taxon>Entomophthoromycotina</taxon>
        <taxon>Basidiobolomycetes</taxon>
        <taxon>Basidiobolales</taxon>
        <taxon>Basidiobolaceae</taxon>
        <taxon>Basidiobolus</taxon>
    </lineage>
</organism>
<proteinExistence type="predicted"/>